<gene>
    <name evidence="1" type="ORF">P3T76_004003</name>
</gene>
<sequence length="64" mass="7171">MGLQDAGAAMEEQSGRLRRLDGDFHFQTCQVGHKQRTTSTDGAQVRLWTATERPQLKLWAVLDG</sequence>
<evidence type="ECO:0000313" key="1">
    <source>
        <dbReference type="EMBL" id="KAK1944091.1"/>
    </source>
</evidence>
<dbReference type="AlphaFoldDB" id="A0AAD9LPW4"/>
<protein>
    <submittedName>
        <fullName evidence="1">Uncharacterized protein</fullName>
    </submittedName>
</protein>
<proteinExistence type="predicted"/>
<evidence type="ECO:0000313" key="2">
    <source>
        <dbReference type="Proteomes" id="UP001259832"/>
    </source>
</evidence>
<dbReference type="EMBL" id="JASMQC010000006">
    <property type="protein sequence ID" value="KAK1944091.1"/>
    <property type="molecule type" value="Genomic_DNA"/>
</dbReference>
<dbReference type="Proteomes" id="UP001259832">
    <property type="component" value="Unassembled WGS sequence"/>
</dbReference>
<name>A0AAD9LPW4_9STRA</name>
<comment type="caution">
    <text evidence="1">The sequence shown here is derived from an EMBL/GenBank/DDBJ whole genome shotgun (WGS) entry which is preliminary data.</text>
</comment>
<organism evidence="1 2">
    <name type="scientific">Phytophthora citrophthora</name>
    <dbReference type="NCBI Taxonomy" id="4793"/>
    <lineage>
        <taxon>Eukaryota</taxon>
        <taxon>Sar</taxon>
        <taxon>Stramenopiles</taxon>
        <taxon>Oomycota</taxon>
        <taxon>Peronosporomycetes</taxon>
        <taxon>Peronosporales</taxon>
        <taxon>Peronosporaceae</taxon>
        <taxon>Phytophthora</taxon>
    </lineage>
</organism>
<accession>A0AAD9LPW4</accession>
<keyword evidence="2" id="KW-1185">Reference proteome</keyword>
<reference evidence="1" key="1">
    <citation type="submission" date="2023-08" db="EMBL/GenBank/DDBJ databases">
        <title>Reference Genome Resource for the Citrus Pathogen Phytophthora citrophthora.</title>
        <authorList>
            <person name="Moller H."/>
            <person name="Coetzee B."/>
            <person name="Rose L.J."/>
            <person name="Van Niekerk J.M."/>
        </authorList>
    </citation>
    <scope>NUCLEOTIDE SEQUENCE</scope>
    <source>
        <strain evidence="1">STE-U-9442</strain>
    </source>
</reference>